<gene>
    <name evidence="3" type="ORF">DPM12_03175</name>
</gene>
<evidence type="ECO:0000256" key="1">
    <source>
        <dbReference type="ARBA" id="ARBA00007689"/>
    </source>
</evidence>
<dbReference type="InterPro" id="IPR011008">
    <property type="entry name" value="Dimeric_a/b-barrel"/>
</dbReference>
<feature type="domain" description="YCII-related" evidence="2">
    <location>
        <begin position="28"/>
        <end position="110"/>
    </location>
</feature>
<comment type="caution">
    <text evidence="3">The sequence shown here is derived from an EMBL/GenBank/DDBJ whole genome shotgun (WGS) entry which is preliminary data.</text>
</comment>
<dbReference type="Gene3D" id="3.30.70.1060">
    <property type="entry name" value="Dimeric alpha+beta barrel"/>
    <property type="match status" value="1"/>
</dbReference>
<dbReference type="OrthoDB" id="668782at2"/>
<name>A0A329R472_9ACTN</name>
<accession>A0A329R472</accession>
<proteinExistence type="inferred from homology"/>
<protein>
    <recommendedName>
        <fullName evidence="2">YCII-related domain-containing protein</fullName>
    </recommendedName>
</protein>
<dbReference type="RefSeq" id="WP_112256827.1">
    <property type="nucleotide sequence ID" value="NZ_QMIG01000002.1"/>
</dbReference>
<dbReference type="SUPFAM" id="SSF54909">
    <property type="entry name" value="Dimeric alpha+beta barrel"/>
    <property type="match status" value="1"/>
</dbReference>
<organism evidence="3 4">
    <name type="scientific">Phytoactinopolyspora halophila</name>
    <dbReference type="NCBI Taxonomy" id="1981511"/>
    <lineage>
        <taxon>Bacteria</taxon>
        <taxon>Bacillati</taxon>
        <taxon>Actinomycetota</taxon>
        <taxon>Actinomycetes</taxon>
        <taxon>Jiangellales</taxon>
        <taxon>Jiangellaceae</taxon>
        <taxon>Phytoactinopolyspora</taxon>
    </lineage>
</organism>
<reference evidence="3 4" key="1">
    <citation type="submission" date="2018-06" db="EMBL/GenBank/DDBJ databases">
        <title>Phytoactinopolyspora halophila sp. nov., a novel halophilic actinomycete isolated from a saline soil in China.</title>
        <authorList>
            <person name="Tang S.-K."/>
        </authorList>
    </citation>
    <scope>NUCLEOTIDE SEQUENCE [LARGE SCALE GENOMIC DNA]</scope>
    <source>
        <strain evidence="3 4">YIM 96934</strain>
    </source>
</reference>
<dbReference type="AlphaFoldDB" id="A0A329R472"/>
<dbReference type="Pfam" id="PF03795">
    <property type="entry name" value="YCII"/>
    <property type="match status" value="1"/>
</dbReference>
<sequence length="136" mass="14759">MKYMLMMSHSVPEDIDQKHGEMSTWSQDDIKAHFRFMGEFNQELTDAGELVDAQGLLGPDHAVIVRAHGQGAPVVSDGPFPESKEFLAGYWVVDVDSRERAVEIAARVSAAPGRDGVALGIPVEVRQVGEAPDADV</sequence>
<evidence type="ECO:0000313" key="3">
    <source>
        <dbReference type="EMBL" id="RAW17868.1"/>
    </source>
</evidence>
<dbReference type="Proteomes" id="UP000250462">
    <property type="component" value="Unassembled WGS sequence"/>
</dbReference>
<dbReference type="InterPro" id="IPR005545">
    <property type="entry name" value="YCII"/>
</dbReference>
<keyword evidence="4" id="KW-1185">Reference proteome</keyword>
<evidence type="ECO:0000313" key="4">
    <source>
        <dbReference type="Proteomes" id="UP000250462"/>
    </source>
</evidence>
<evidence type="ECO:0000259" key="2">
    <source>
        <dbReference type="Pfam" id="PF03795"/>
    </source>
</evidence>
<comment type="similarity">
    <text evidence="1">Belongs to the YciI family.</text>
</comment>
<dbReference type="PANTHER" id="PTHR35174">
    <property type="entry name" value="BLL7171 PROTEIN-RELATED"/>
    <property type="match status" value="1"/>
</dbReference>
<dbReference type="PANTHER" id="PTHR35174:SF3">
    <property type="entry name" value="BLL7171 PROTEIN"/>
    <property type="match status" value="1"/>
</dbReference>
<dbReference type="EMBL" id="QMIG01000002">
    <property type="protein sequence ID" value="RAW17868.1"/>
    <property type="molecule type" value="Genomic_DNA"/>
</dbReference>